<sequence>MLPHIELLADVDVLALSPLLRGMVLAVSYAETEGGIGLTASGAMNRKFVHWAAVHFDWPGYTSEDLYSINKVLNEADMPPLLVVRDMLKHLRLLRRRKDVLLPTRRGREFIARPQVFFDLIATDYLYAYIHDGQTQHDVRERMQWWHVFLNLINIKARKGCSLNDLANELYPSESYPEPAEMTFESWTERSALRYDVIRPLCWLGLLHEDRQGLTIWQDGTYHKTPLWAACLKLDSDMQSELTLH</sequence>
<evidence type="ECO:0000313" key="1">
    <source>
        <dbReference type="EMBL" id="MFC3206432.1"/>
    </source>
</evidence>
<organism evidence="1 2">
    <name type="scientific">Aquamicrobium soli</name>
    <dbReference type="NCBI Taxonomy" id="1811518"/>
    <lineage>
        <taxon>Bacteria</taxon>
        <taxon>Pseudomonadati</taxon>
        <taxon>Pseudomonadota</taxon>
        <taxon>Alphaproteobacteria</taxon>
        <taxon>Hyphomicrobiales</taxon>
        <taxon>Phyllobacteriaceae</taxon>
        <taxon>Aquamicrobium</taxon>
    </lineage>
</organism>
<keyword evidence="2" id="KW-1185">Reference proteome</keyword>
<protein>
    <recommendedName>
        <fullName evidence="3">DUF1819 family protein</fullName>
    </recommendedName>
</protein>
<comment type="caution">
    <text evidence="1">The sequence shown here is derived from an EMBL/GenBank/DDBJ whole genome shotgun (WGS) entry which is preliminary data.</text>
</comment>
<name>A0ABV7KAS2_9HYPH</name>
<dbReference type="Proteomes" id="UP001595583">
    <property type="component" value="Unassembled WGS sequence"/>
</dbReference>
<dbReference type="EMBL" id="JBHRTK010000011">
    <property type="protein sequence ID" value="MFC3206432.1"/>
    <property type="molecule type" value="Genomic_DNA"/>
</dbReference>
<evidence type="ECO:0000313" key="2">
    <source>
        <dbReference type="Proteomes" id="UP001595583"/>
    </source>
</evidence>
<gene>
    <name evidence="1" type="ORF">ACFOHJ_09445</name>
</gene>
<proteinExistence type="predicted"/>
<reference evidence="2" key="1">
    <citation type="journal article" date="2019" name="Int. J. Syst. Evol. Microbiol.">
        <title>The Global Catalogue of Microorganisms (GCM) 10K type strain sequencing project: providing services to taxonomists for standard genome sequencing and annotation.</title>
        <authorList>
            <consortium name="The Broad Institute Genomics Platform"/>
            <consortium name="The Broad Institute Genome Sequencing Center for Infectious Disease"/>
            <person name="Wu L."/>
            <person name="Ma J."/>
        </authorList>
    </citation>
    <scope>NUCLEOTIDE SEQUENCE [LARGE SCALE GENOMIC DNA]</scope>
    <source>
        <strain evidence="2">KCTC 52165</strain>
    </source>
</reference>
<evidence type="ECO:0008006" key="3">
    <source>
        <dbReference type="Google" id="ProtNLM"/>
    </source>
</evidence>
<accession>A0ABV7KAS2</accession>
<dbReference type="RefSeq" id="WP_378220253.1">
    <property type="nucleotide sequence ID" value="NZ_JBHRTK010000011.1"/>
</dbReference>